<evidence type="ECO:0000256" key="1">
    <source>
        <dbReference type="SAM" id="Phobius"/>
    </source>
</evidence>
<evidence type="ECO:0000313" key="2">
    <source>
        <dbReference type="EMBL" id="MFB9376739.1"/>
    </source>
</evidence>
<protein>
    <submittedName>
        <fullName evidence="2">Pr6Pr family membrane protein</fullName>
    </submittedName>
</protein>
<sequence>MRTAALSRVWHTVLALVVAATLATQLVIDVRGGSGAGSLGTRLAETFSYFTVQSNALVLLTAVSLALDPRRDGRFWRILRLDAMLGITVTALVYGTVLAGSVQRAGIDWWVDAGFHDVSPAMALAGFLLFGPRPRIDGRTVAWAFAWPLGWIAYTFVRGEAVGWYPYPFLDVAEIGLGASLRNTGVVVVLSVLLLLGFRWADRRLPGRDASPPPR</sequence>
<dbReference type="NCBIfam" id="NF038065">
    <property type="entry name" value="Pr6Pr"/>
    <property type="match status" value="1"/>
</dbReference>
<name>A0ABV5LRP2_9ACTN</name>
<dbReference type="InterPro" id="IPR049713">
    <property type="entry name" value="Pr6Pr-like"/>
</dbReference>
<comment type="caution">
    <text evidence="2">The sequence shown here is derived from an EMBL/GenBank/DDBJ whole genome shotgun (WGS) entry which is preliminary data.</text>
</comment>
<keyword evidence="1" id="KW-1133">Transmembrane helix</keyword>
<dbReference type="EMBL" id="JBHMDM010000004">
    <property type="protein sequence ID" value="MFB9376739.1"/>
    <property type="molecule type" value="Genomic_DNA"/>
</dbReference>
<dbReference type="Proteomes" id="UP001589748">
    <property type="component" value="Unassembled WGS sequence"/>
</dbReference>
<feature type="transmembrane region" description="Helical" evidence="1">
    <location>
        <begin position="141"/>
        <end position="157"/>
    </location>
</feature>
<organism evidence="2 3">
    <name type="scientific">Kineococcus gynurae</name>
    <dbReference type="NCBI Taxonomy" id="452979"/>
    <lineage>
        <taxon>Bacteria</taxon>
        <taxon>Bacillati</taxon>
        <taxon>Actinomycetota</taxon>
        <taxon>Actinomycetes</taxon>
        <taxon>Kineosporiales</taxon>
        <taxon>Kineosporiaceae</taxon>
        <taxon>Kineococcus</taxon>
    </lineage>
</organism>
<keyword evidence="1" id="KW-0472">Membrane</keyword>
<gene>
    <name evidence="2" type="ORF">ACFFVI_07130</name>
</gene>
<feature type="transmembrane region" description="Helical" evidence="1">
    <location>
        <begin position="177"/>
        <end position="198"/>
    </location>
</feature>
<evidence type="ECO:0000313" key="3">
    <source>
        <dbReference type="Proteomes" id="UP001589748"/>
    </source>
</evidence>
<keyword evidence="3" id="KW-1185">Reference proteome</keyword>
<dbReference type="RefSeq" id="WP_380135864.1">
    <property type="nucleotide sequence ID" value="NZ_JBHLUI010000003.1"/>
</dbReference>
<reference evidence="2 3" key="1">
    <citation type="submission" date="2024-09" db="EMBL/GenBank/DDBJ databases">
        <authorList>
            <person name="Sun Q."/>
            <person name="Mori K."/>
        </authorList>
    </citation>
    <scope>NUCLEOTIDE SEQUENCE [LARGE SCALE GENOMIC DNA]</scope>
    <source>
        <strain evidence="2 3">TISTR 1856</strain>
    </source>
</reference>
<accession>A0ABV5LRP2</accession>
<keyword evidence="1" id="KW-0812">Transmembrane</keyword>
<feature type="transmembrane region" description="Helical" evidence="1">
    <location>
        <begin position="47"/>
        <end position="67"/>
    </location>
</feature>
<proteinExistence type="predicted"/>
<feature type="transmembrane region" description="Helical" evidence="1">
    <location>
        <begin position="79"/>
        <end position="97"/>
    </location>
</feature>
<feature type="transmembrane region" description="Helical" evidence="1">
    <location>
        <begin position="109"/>
        <end position="129"/>
    </location>
</feature>